<feature type="transmembrane region" description="Helical" evidence="6">
    <location>
        <begin position="32"/>
        <end position="55"/>
    </location>
</feature>
<feature type="transmembrane region" description="Helical" evidence="6">
    <location>
        <begin position="429"/>
        <end position="451"/>
    </location>
</feature>
<dbReference type="CDD" id="cd17328">
    <property type="entry name" value="MFS_spinster_like"/>
    <property type="match status" value="1"/>
</dbReference>
<keyword evidence="2" id="KW-0813">Transport</keyword>
<feature type="transmembrane region" description="Helical" evidence="6">
    <location>
        <begin position="158"/>
        <end position="180"/>
    </location>
</feature>
<evidence type="ECO:0000313" key="8">
    <source>
        <dbReference type="EMBL" id="MBB3982236.1"/>
    </source>
</evidence>
<dbReference type="InterPro" id="IPR005829">
    <property type="entry name" value="Sugar_transporter_CS"/>
</dbReference>
<feature type="domain" description="Major facilitator superfamily (MFS) profile" evidence="7">
    <location>
        <begin position="33"/>
        <end position="451"/>
    </location>
</feature>
<dbReference type="InterPro" id="IPR020846">
    <property type="entry name" value="MFS_dom"/>
</dbReference>
<proteinExistence type="predicted"/>
<dbReference type="InterPro" id="IPR036259">
    <property type="entry name" value="MFS_trans_sf"/>
</dbReference>
<dbReference type="InterPro" id="IPR011701">
    <property type="entry name" value="MFS"/>
</dbReference>
<dbReference type="GO" id="GO:0022857">
    <property type="term" value="F:transmembrane transporter activity"/>
    <property type="evidence" value="ECO:0007669"/>
    <property type="project" value="InterPro"/>
</dbReference>
<protein>
    <submittedName>
        <fullName evidence="8">MFS family permease</fullName>
    </submittedName>
</protein>
<accession>A0A7W6DFA7</accession>
<evidence type="ECO:0000256" key="5">
    <source>
        <dbReference type="ARBA" id="ARBA00023136"/>
    </source>
</evidence>
<evidence type="ECO:0000256" key="4">
    <source>
        <dbReference type="ARBA" id="ARBA00022989"/>
    </source>
</evidence>
<evidence type="ECO:0000256" key="2">
    <source>
        <dbReference type="ARBA" id="ARBA00022448"/>
    </source>
</evidence>
<dbReference type="AlphaFoldDB" id="A0A7W6DFA7"/>
<dbReference type="Proteomes" id="UP000552757">
    <property type="component" value="Unassembled WGS sequence"/>
</dbReference>
<evidence type="ECO:0000256" key="3">
    <source>
        <dbReference type="ARBA" id="ARBA00022692"/>
    </source>
</evidence>
<name>A0A7W6DFA7_9SPHN</name>
<dbReference type="EMBL" id="JACIEB010000004">
    <property type="protein sequence ID" value="MBB3982236.1"/>
    <property type="molecule type" value="Genomic_DNA"/>
</dbReference>
<dbReference type="SUPFAM" id="SSF103473">
    <property type="entry name" value="MFS general substrate transporter"/>
    <property type="match status" value="1"/>
</dbReference>
<gene>
    <name evidence="8" type="ORF">GGR44_001899</name>
</gene>
<dbReference type="PROSITE" id="PS50850">
    <property type="entry name" value="MFS"/>
    <property type="match status" value="1"/>
</dbReference>
<dbReference type="PROSITE" id="PS00216">
    <property type="entry name" value="SUGAR_TRANSPORT_1"/>
    <property type="match status" value="1"/>
</dbReference>
<feature type="transmembrane region" description="Helical" evidence="6">
    <location>
        <begin position="98"/>
        <end position="117"/>
    </location>
</feature>
<feature type="transmembrane region" description="Helical" evidence="6">
    <location>
        <begin position="369"/>
        <end position="392"/>
    </location>
</feature>
<sequence>MAAHGAGQADLEHGMNEATPGVAAPAAGSERWFLLLLGLVYMMNFVDRTIISVAGEAIRRDLGLTDLQLGLLGGLAFSLFYAALGIPLARLAERRSRVGIIASVTAIWSVMTALSGAAGSFVQLLLCRMGVGVGEAGFTPALVSMISDRFPEERRASAFSTIAVWVSIGGAVSATLGGWVVQNFGWRAAFVVMGIPGIMLAALLKLTISEPPRRNAGDAATTPGFGAVLRRVGRSPAFLYLTAASGLVGMVSFGLNLFMIPLLVRRYGLDIAQAGLIFAVSLSLAMVIGNYSGGRAADWLGRRDVGWFGRAPALLLMVSLPLYLLAIMQDDWRWFLVLMFFAAGSLNAFLPAIMTVTQRLVEPRMRASAAALHAFGQTVAGLGIGSVALGWLSDRLAVQAYAGDYRAACVKGMADPACAMAAAEGLQHAMMAAGAVLIGAIICYLRAALALRREIPSSPAMP</sequence>
<keyword evidence="5 6" id="KW-0472">Membrane</keyword>
<dbReference type="GO" id="GO:0016020">
    <property type="term" value="C:membrane"/>
    <property type="evidence" value="ECO:0007669"/>
    <property type="project" value="UniProtKB-SubCell"/>
</dbReference>
<dbReference type="Pfam" id="PF07690">
    <property type="entry name" value="MFS_1"/>
    <property type="match status" value="1"/>
</dbReference>
<dbReference type="PANTHER" id="PTHR23505">
    <property type="entry name" value="SPINSTER"/>
    <property type="match status" value="1"/>
</dbReference>
<feature type="transmembrane region" description="Helical" evidence="6">
    <location>
        <begin position="123"/>
        <end position="146"/>
    </location>
</feature>
<evidence type="ECO:0000259" key="7">
    <source>
        <dbReference type="PROSITE" id="PS50850"/>
    </source>
</evidence>
<feature type="transmembrane region" description="Helical" evidence="6">
    <location>
        <begin position="186"/>
        <end position="204"/>
    </location>
</feature>
<organism evidence="8 9">
    <name type="scientific">Sphingobium fontiphilum</name>
    <dbReference type="NCBI Taxonomy" id="944425"/>
    <lineage>
        <taxon>Bacteria</taxon>
        <taxon>Pseudomonadati</taxon>
        <taxon>Pseudomonadota</taxon>
        <taxon>Alphaproteobacteria</taxon>
        <taxon>Sphingomonadales</taxon>
        <taxon>Sphingomonadaceae</taxon>
        <taxon>Sphingobium</taxon>
    </lineage>
</organism>
<comment type="caution">
    <text evidence="8">The sequence shown here is derived from an EMBL/GenBank/DDBJ whole genome shotgun (WGS) entry which is preliminary data.</text>
</comment>
<keyword evidence="4 6" id="KW-1133">Transmembrane helix</keyword>
<feature type="transmembrane region" description="Helical" evidence="6">
    <location>
        <begin position="271"/>
        <end position="293"/>
    </location>
</feature>
<evidence type="ECO:0000256" key="1">
    <source>
        <dbReference type="ARBA" id="ARBA00004141"/>
    </source>
</evidence>
<dbReference type="PANTHER" id="PTHR23505:SF79">
    <property type="entry name" value="PROTEIN SPINSTER"/>
    <property type="match status" value="1"/>
</dbReference>
<reference evidence="8 9" key="1">
    <citation type="submission" date="2020-08" db="EMBL/GenBank/DDBJ databases">
        <title>Genomic Encyclopedia of Type Strains, Phase IV (KMG-IV): sequencing the most valuable type-strain genomes for metagenomic binning, comparative biology and taxonomic classification.</title>
        <authorList>
            <person name="Goeker M."/>
        </authorList>
    </citation>
    <scope>NUCLEOTIDE SEQUENCE [LARGE SCALE GENOMIC DNA]</scope>
    <source>
        <strain evidence="8 9">DSM 29348</strain>
    </source>
</reference>
<keyword evidence="3 6" id="KW-0812">Transmembrane</keyword>
<dbReference type="Gene3D" id="1.20.1250.20">
    <property type="entry name" value="MFS general substrate transporter like domains"/>
    <property type="match status" value="1"/>
</dbReference>
<keyword evidence="9" id="KW-1185">Reference proteome</keyword>
<feature type="transmembrane region" description="Helical" evidence="6">
    <location>
        <begin position="334"/>
        <end position="357"/>
    </location>
</feature>
<evidence type="ECO:0000313" key="9">
    <source>
        <dbReference type="Proteomes" id="UP000552757"/>
    </source>
</evidence>
<feature type="transmembrane region" description="Helical" evidence="6">
    <location>
        <begin position="305"/>
        <end position="328"/>
    </location>
</feature>
<comment type="subcellular location">
    <subcellularLocation>
        <location evidence="1">Membrane</location>
        <topology evidence="1">Multi-pass membrane protein</topology>
    </subcellularLocation>
</comment>
<dbReference type="RefSeq" id="WP_343052319.1">
    <property type="nucleotide sequence ID" value="NZ_JACIEB010000004.1"/>
</dbReference>
<feature type="transmembrane region" description="Helical" evidence="6">
    <location>
        <begin position="238"/>
        <end position="259"/>
    </location>
</feature>
<dbReference type="InterPro" id="IPR044770">
    <property type="entry name" value="MFS_spinster-like"/>
</dbReference>
<feature type="transmembrane region" description="Helical" evidence="6">
    <location>
        <begin position="67"/>
        <end position="86"/>
    </location>
</feature>
<evidence type="ECO:0000256" key="6">
    <source>
        <dbReference type="SAM" id="Phobius"/>
    </source>
</evidence>